<dbReference type="InterPro" id="IPR013482">
    <property type="entry name" value="Molybde_CF_guanTrfase"/>
</dbReference>
<dbReference type="OrthoDB" id="9788394at2"/>
<gene>
    <name evidence="8" type="primary">mobA</name>
    <name evidence="10" type="ORF">FEF09_18555</name>
</gene>
<evidence type="ECO:0000256" key="3">
    <source>
        <dbReference type="ARBA" id="ARBA00022723"/>
    </source>
</evidence>
<evidence type="ECO:0000256" key="1">
    <source>
        <dbReference type="ARBA" id="ARBA00022490"/>
    </source>
</evidence>
<comment type="domain">
    <text evidence="8">The N-terminal domain determines nucleotide recognition and specific binding, while the C-terminal domain determines the specific binding to the target protein.</text>
</comment>
<comment type="similarity">
    <text evidence="8">Belongs to the MobA family.</text>
</comment>
<reference evidence="10 11" key="1">
    <citation type="submission" date="2019-08" db="EMBL/GenBank/DDBJ databases">
        <title>Whole genome sequencing of chitin degrading bacteria Chitinophaga pinensis YS16.</title>
        <authorList>
            <person name="Singh R.P."/>
            <person name="Manchanda G."/>
            <person name="Maurya I.K."/>
            <person name="Joshi N.K."/>
            <person name="Srivastava A.K."/>
        </authorList>
    </citation>
    <scope>NUCLEOTIDE SEQUENCE [LARGE SCALE GENOMIC DNA]</scope>
    <source>
        <strain evidence="10 11">YS-16</strain>
    </source>
</reference>
<dbReference type="GO" id="GO:0061603">
    <property type="term" value="F:molybdenum cofactor guanylyltransferase activity"/>
    <property type="evidence" value="ECO:0007669"/>
    <property type="project" value="UniProtKB-EC"/>
</dbReference>
<keyword evidence="4 8" id="KW-0547">Nucleotide-binding</keyword>
<evidence type="ECO:0000256" key="5">
    <source>
        <dbReference type="ARBA" id="ARBA00022842"/>
    </source>
</evidence>
<dbReference type="PANTHER" id="PTHR19136">
    <property type="entry name" value="MOLYBDENUM COFACTOR GUANYLYLTRANSFERASE"/>
    <property type="match status" value="1"/>
</dbReference>
<keyword evidence="2 8" id="KW-0808">Transferase</keyword>
<proteinExistence type="inferred from homology"/>
<keyword evidence="6 8" id="KW-0342">GTP-binding</keyword>
<feature type="binding site" evidence="8">
    <location>
        <position position="22"/>
    </location>
    <ligand>
        <name>GTP</name>
        <dbReference type="ChEBI" id="CHEBI:37565"/>
    </ligand>
</feature>
<keyword evidence="7 8" id="KW-0501">Molybdenum cofactor biosynthesis</keyword>
<comment type="caution">
    <text evidence="8">Lacks conserved residue(s) required for the propagation of feature annotation.</text>
</comment>
<dbReference type="PANTHER" id="PTHR19136:SF81">
    <property type="entry name" value="MOLYBDENUM COFACTOR GUANYLYLTRANSFERASE"/>
    <property type="match status" value="1"/>
</dbReference>
<dbReference type="GO" id="GO:0006777">
    <property type="term" value="P:Mo-molybdopterin cofactor biosynthetic process"/>
    <property type="evidence" value="ECO:0007669"/>
    <property type="project" value="UniProtKB-KW"/>
</dbReference>
<comment type="function">
    <text evidence="8">Transfers a GMP moiety from GTP to Mo-molybdopterin (Mo-MPT) cofactor (Moco or molybdenum cofactor) to form Mo-molybdopterin guanine dinucleotide (Mo-MGD) cofactor.</text>
</comment>
<dbReference type="InterPro" id="IPR029044">
    <property type="entry name" value="Nucleotide-diphossugar_trans"/>
</dbReference>
<dbReference type="GO" id="GO:0046872">
    <property type="term" value="F:metal ion binding"/>
    <property type="evidence" value="ECO:0007669"/>
    <property type="project" value="UniProtKB-KW"/>
</dbReference>
<keyword evidence="1 8" id="KW-0963">Cytoplasm</keyword>
<accession>A0A5C6LR51</accession>
<evidence type="ECO:0000256" key="2">
    <source>
        <dbReference type="ARBA" id="ARBA00022679"/>
    </source>
</evidence>
<evidence type="ECO:0000256" key="8">
    <source>
        <dbReference type="HAMAP-Rule" id="MF_00316"/>
    </source>
</evidence>
<keyword evidence="3 8" id="KW-0479">Metal-binding</keyword>
<evidence type="ECO:0000313" key="11">
    <source>
        <dbReference type="Proteomes" id="UP000318815"/>
    </source>
</evidence>
<comment type="catalytic activity">
    <reaction evidence="8">
        <text>Mo-molybdopterin + GTP + H(+) = Mo-molybdopterin guanine dinucleotide + diphosphate</text>
        <dbReference type="Rhea" id="RHEA:34243"/>
        <dbReference type="ChEBI" id="CHEBI:15378"/>
        <dbReference type="ChEBI" id="CHEBI:33019"/>
        <dbReference type="ChEBI" id="CHEBI:37565"/>
        <dbReference type="ChEBI" id="CHEBI:71302"/>
        <dbReference type="ChEBI" id="CHEBI:71310"/>
        <dbReference type="EC" id="2.7.7.77"/>
    </reaction>
</comment>
<dbReference type="Gene3D" id="3.90.550.10">
    <property type="entry name" value="Spore Coat Polysaccharide Biosynthesis Protein SpsA, Chain A"/>
    <property type="match status" value="1"/>
</dbReference>
<dbReference type="AlphaFoldDB" id="A0A5C6LR51"/>
<comment type="subcellular location">
    <subcellularLocation>
        <location evidence="8">Cytoplasm</location>
    </subcellularLocation>
</comment>
<dbReference type="GO" id="GO:0005525">
    <property type="term" value="F:GTP binding"/>
    <property type="evidence" value="ECO:0007669"/>
    <property type="project" value="UniProtKB-UniRule"/>
</dbReference>
<feature type="binding site" evidence="8">
    <location>
        <position position="97"/>
    </location>
    <ligand>
        <name>GTP</name>
        <dbReference type="ChEBI" id="CHEBI:37565"/>
    </ligand>
</feature>
<protein>
    <recommendedName>
        <fullName evidence="8">Probable molybdenum cofactor guanylyltransferase</fullName>
        <shortName evidence="8">MoCo guanylyltransferase</shortName>
        <ecNumber evidence="8">2.7.7.77</ecNumber>
    </recommendedName>
    <alternativeName>
        <fullName evidence="8">GTP:molybdopterin guanylyltransferase</fullName>
    </alternativeName>
    <alternativeName>
        <fullName evidence="8">Mo-MPT guanylyltransferase</fullName>
    </alternativeName>
    <alternativeName>
        <fullName evidence="8">Molybdopterin guanylyltransferase</fullName>
    </alternativeName>
    <alternativeName>
        <fullName evidence="8">Molybdopterin-guanine dinucleotide synthase</fullName>
        <shortName evidence="8">MGD synthase</shortName>
    </alternativeName>
</protein>
<organism evidence="10 11">
    <name type="scientific">Chitinophaga pinensis</name>
    <dbReference type="NCBI Taxonomy" id="79329"/>
    <lineage>
        <taxon>Bacteria</taxon>
        <taxon>Pseudomonadati</taxon>
        <taxon>Bacteroidota</taxon>
        <taxon>Chitinophagia</taxon>
        <taxon>Chitinophagales</taxon>
        <taxon>Chitinophagaceae</taxon>
        <taxon>Chitinophaga</taxon>
    </lineage>
</organism>
<dbReference type="Pfam" id="PF12804">
    <property type="entry name" value="NTP_transf_3"/>
    <property type="match status" value="1"/>
</dbReference>
<dbReference type="SUPFAM" id="SSF53448">
    <property type="entry name" value="Nucleotide-diphospho-sugar transferases"/>
    <property type="match status" value="1"/>
</dbReference>
<feature type="binding site" evidence="8">
    <location>
        <position position="97"/>
    </location>
    <ligand>
        <name>Mg(2+)</name>
        <dbReference type="ChEBI" id="CHEBI:18420"/>
    </ligand>
</feature>
<evidence type="ECO:0000259" key="9">
    <source>
        <dbReference type="Pfam" id="PF12804"/>
    </source>
</evidence>
<dbReference type="HAMAP" id="MF_00316">
    <property type="entry name" value="MobA"/>
    <property type="match status" value="1"/>
</dbReference>
<comment type="caution">
    <text evidence="10">The sequence shown here is derived from an EMBL/GenBank/DDBJ whole genome shotgun (WGS) entry which is preliminary data.</text>
</comment>
<evidence type="ECO:0000256" key="4">
    <source>
        <dbReference type="ARBA" id="ARBA00022741"/>
    </source>
</evidence>
<feature type="binding site" evidence="8">
    <location>
        <begin position="10"/>
        <end position="12"/>
    </location>
    <ligand>
        <name>GTP</name>
        <dbReference type="ChEBI" id="CHEBI:37565"/>
    </ligand>
</feature>
<evidence type="ECO:0000256" key="7">
    <source>
        <dbReference type="ARBA" id="ARBA00023150"/>
    </source>
</evidence>
<dbReference type="GO" id="GO:0005737">
    <property type="term" value="C:cytoplasm"/>
    <property type="evidence" value="ECO:0007669"/>
    <property type="project" value="UniProtKB-SubCell"/>
</dbReference>
<dbReference type="RefSeq" id="WP_146306496.1">
    <property type="nucleotide sequence ID" value="NZ_VOHS01000019.1"/>
</dbReference>
<name>A0A5C6LR51_9BACT</name>
<dbReference type="InterPro" id="IPR025877">
    <property type="entry name" value="MobA-like_NTP_Trfase"/>
</dbReference>
<feature type="binding site" evidence="8">
    <location>
        <position position="68"/>
    </location>
    <ligand>
        <name>GTP</name>
        <dbReference type="ChEBI" id="CHEBI:37565"/>
    </ligand>
</feature>
<dbReference type="CDD" id="cd02503">
    <property type="entry name" value="MobA"/>
    <property type="match status" value="1"/>
</dbReference>
<feature type="domain" description="MobA-like NTP transferase" evidence="9">
    <location>
        <begin position="7"/>
        <end position="145"/>
    </location>
</feature>
<evidence type="ECO:0000256" key="6">
    <source>
        <dbReference type="ARBA" id="ARBA00023134"/>
    </source>
</evidence>
<evidence type="ECO:0000313" key="10">
    <source>
        <dbReference type="EMBL" id="TWV99056.1"/>
    </source>
</evidence>
<keyword evidence="11" id="KW-1185">Reference proteome</keyword>
<dbReference type="EC" id="2.7.7.77" evidence="8"/>
<dbReference type="Proteomes" id="UP000318815">
    <property type="component" value="Unassembled WGS sequence"/>
</dbReference>
<dbReference type="EMBL" id="VOHS01000019">
    <property type="protein sequence ID" value="TWV99056.1"/>
    <property type="molecule type" value="Genomic_DNA"/>
</dbReference>
<comment type="cofactor">
    <cofactor evidence="8">
        <name>Mg(2+)</name>
        <dbReference type="ChEBI" id="CHEBI:18420"/>
    </cofactor>
</comment>
<keyword evidence="10" id="KW-0548">Nucleotidyltransferase</keyword>
<sequence length="195" mass="21539">MAAPLKGLILCGGRSTRMQQDKSLIAYHGVPQWQYLYELVQSILPEVYVSCREDQRENLRADIDLITDSVEGGGPSAGLLSANKAFPEAAWLVLAVDLPLISAQSVNYLIAQRQPEKDATSLISPVNHLPEPLIAIWEPSGLKKLWQNVMDGRNCPRKTLLNADIHQVENPFSAEHFNANTPDEMKEAGARLGLK</sequence>
<keyword evidence="5 8" id="KW-0460">Magnesium</keyword>